<evidence type="ECO:0000313" key="2">
    <source>
        <dbReference type="Proteomes" id="UP000199345"/>
    </source>
</evidence>
<sequence length="181" mass="20445">MKHQEFKQLLPEIFQRTDQPGSPLYGLLQAVEGLSEPAELILQQLPVYFDPYATPDNFLPFLASWVDLDRFFTSTPGSAGTDNELLQQLDSGRLRELIVAATRLSKLRGTAAGLQLFLETATGIQGFTIDENVLQENNDVIPFHIKISAPKAAQKYQVMIERIIEQEKPVYVTHYLEFSPH</sequence>
<organism evidence="1 2">
    <name type="scientific">Nitrosomonas marina</name>
    <dbReference type="NCBI Taxonomy" id="917"/>
    <lineage>
        <taxon>Bacteria</taxon>
        <taxon>Pseudomonadati</taxon>
        <taxon>Pseudomonadota</taxon>
        <taxon>Betaproteobacteria</taxon>
        <taxon>Nitrosomonadales</taxon>
        <taxon>Nitrosomonadaceae</taxon>
        <taxon>Nitrosomonas</taxon>
    </lineage>
</organism>
<accession>A0A1H9Y4J0</accession>
<keyword evidence="2" id="KW-1185">Reference proteome</keyword>
<protein>
    <submittedName>
        <fullName evidence="1">Phage tail protein domain-containing protein</fullName>
    </submittedName>
</protein>
<proteinExistence type="predicted"/>
<name>A0A1H9Y4J0_9PROT</name>
<dbReference type="InterPro" id="IPR006521">
    <property type="entry name" value="Tail_protein_I"/>
</dbReference>
<evidence type="ECO:0000313" key="1">
    <source>
        <dbReference type="EMBL" id="SES63600.1"/>
    </source>
</evidence>
<dbReference type="RefSeq" id="WP_177170244.1">
    <property type="nucleotide sequence ID" value="NZ_FOIA01000001.1"/>
</dbReference>
<reference evidence="2" key="1">
    <citation type="submission" date="2016-10" db="EMBL/GenBank/DDBJ databases">
        <authorList>
            <person name="Varghese N."/>
            <person name="Submissions S."/>
        </authorList>
    </citation>
    <scope>NUCLEOTIDE SEQUENCE [LARGE SCALE GENOMIC DNA]</scope>
    <source>
        <strain evidence="2">Nm71</strain>
    </source>
</reference>
<gene>
    <name evidence="1" type="ORF">SAMN05216326_10163</name>
</gene>
<dbReference type="Proteomes" id="UP000199345">
    <property type="component" value="Unassembled WGS sequence"/>
</dbReference>
<dbReference type="Pfam" id="PF09684">
    <property type="entry name" value="Tail_P2_I"/>
    <property type="match status" value="1"/>
</dbReference>
<dbReference type="EMBL" id="FOIA01000001">
    <property type="protein sequence ID" value="SES63600.1"/>
    <property type="molecule type" value="Genomic_DNA"/>
</dbReference>
<dbReference type="AlphaFoldDB" id="A0A1H9Y4J0"/>